<dbReference type="AlphaFoldDB" id="A0A444YDT7"/>
<comment type="caution">
    <text evidence="4">The sequence shown here is derived from an EMBL/GenBank/DDBJ whole genome shotgun (WGS) entry which is preliminary data.</text>
</comment>
<evidence type="ECO:0000259" key="3">
    <source>
        <dbReference type="Pfam" id="PF03407"/>
    </source>
</evidence>
<gene>
    <name evidence="4" type="ORF">Ahy_B07g088152</name>
</gene>
<feature type="domain" description="Nucleotide-diphospho-sugar transferase" evidence="3">
    <location>
        <begin position="15"/>
        <end position="139"/>
    </location>
</feature>
<reference evidence="4 5" key="1">
    <citation type="submission" date="2019-01" db="EMBL/GenBank/DDBJ databases">
        <title>Sequencing of cultivated peanut Arachis hypogaea provides insights into genome evolution and oil improvement.</title>
        <authorList>
            <person name="Chen X."/>
        </authorList>
    </citation>
    <scope>NUCLEOTIDE SEQUENCE [LARGE SCALE GENOMIC DNA]</scope>
    <source>
        <strain evidence="5">cv. Fuhuasheng</strain>
        <tissue evidence="4">Leaves</tissue>
    </source>
</reference>
<dbReference type="GO" id="GO:0016757">
    <property type="term" value="F:glycosyltransferase activity"/>
    <property type="evidence" value="ECO:0007669"/>
    <property type="project" value="UniProtKB-KW"/>
</dbReference>
<dbReference type="InterPro" id="IPR005069">
    <property type="entry name" value="Nucl-diP-sugar_transferase"/>
</dbReference>
<keyword evidence="2" id="KW-0808">Transferase</keyword>
<dbReference type="InterPro" id="IPR029044">
    <property type="entry name" value="Nucleotide-diphossugar_trans"/>
</dbReference>
<comment type="subcellular location">
    <subcellularLocation>
        <location evidence="2">Golgi apparatus membrane</location>
        <topology evidence="2">Single-pass type II membrane protein</topology>
    </subcellularLocation>
</comment>
<comment type="similarity">
    <text evidence="1 2">Belongs to the glycosyltransferase 77 family.</text>
</comment>
<organism evidence="4 5">
    <name type="scientific">Arachis hypogaea</name>
    <name type="common">Peanut</name>
    <dbReference type="NCBI Taxonomy" id="3818"/>
    <lineage>
        <taxon>Eukaryota</taxon>
        <taxon>Viridiplantae</taxon>
        <taxon>Streptophyta</taxon>
        <taxon>Embryophyta</taxon>
        <taxon>Tracheophyta</taxon>
        <taxon>Spermatophyta</taxon>
        <taxon>Magnoliopsida</taxon>
        <taxon>eudicotyledons</taxon>
        <taxon>Gunneridae</taxon>
        <taxon>Pentapetalae</taxon>
        <taxon>rosids</taxon>
        <taxon>fabids</taxon>
        <taxon>Fabales</taxon>
        <taxon>Fabaceae</taxon>
        <taxon>Papilionoideae</taxon>
        <taxon>50 kb inversion clade</taxon>
        <taxon>dalbergioids sensu lato</taxon>
        <taxon>Dalbergieae</taxon>
        <taxon>Pterocarpus clade</taxon>
        <taxon>Arachis</taxon>
    </lineage>
</organism>
<accession>A0A444YDT7</accession>
<keyword evidence="5" id="KW-1185">Reference proteome</keyword>
<dbReference type="PANTHER" id="PTHR46038">
    <property type="entry name" value="EXPRESSED PROTEIN-RELATED"/>
    <property type="match status" value="1"/>
</dbReference>
<dbReference type="PANTHER" id="PTHR46038:SF38">
    <property type="entry name" value="GLYCOSYLTRANSFERASE-RELATED"/>
    <property type="match status" value="1"/>
</dbReference>
<evidence type="ECO:0000256" key="2">
    <source>
        <dbReference type="RuleBase" id="RU363055"/>
    </source>
</evidence>
<dbReference type="EC" id="2.4.2.-" evidence="2"/>
<keyword evidence="2" id="KW-0961">Cell wall biogenesis/degradation</keyword>
<dbReference type="GO" id="GO:0071555">
    <property type="term" value="P:cell wall organization"/>
    <property type="evidence" value="ECO:0007669"/>
    <property type="project" value="UniProtKB-KW"/>
</dbReference>
<dbReference type="SUPFAM" id="SSF53448">
    <property type="entry name" value="Nucleotide-diphospho-sugar transferases"/>
    <property type="match status" value="1"/>
</dbReference>
<dbReference type="Pfam" id="PF03407">
    <property type="entry name" value="Nucleotid_trans"/>
    <property type="match status" value="1"/>
</dbReference>
<protein>
    <recommendedName>
        <fullName evidence="2">Glycosyltransferase</fullName>
        <ecNumber evidence="2">2.4.2.-</ecNumber>
    </recommendedName>
</protein>
<keyword evidence="2" id="KW-0735">Signal-anchor</keyword>
<dbReference type="Gene3D" id="3.90.550.10">
    <property type="entry name" value="Spore Coat Polysaccharide Biosynthesis Protein SpsA, Chain A"/>
    <property type="match status" value="1"/>
</dbReference>
<proteinExistence type="inferred from homology"/>
<dbReference type="GO" id="GO:0000139">
    <property type="term" value="C:Golgi membrane"/>
    <property type="evidence" value="ECO:0007669"/>
    <property type="project" value="UniProtKB-SubCell"/>
</dbReference>
<evidence type="ECO:0000313" key="4">
    <source>
        <dbReference type="EMBL" id="RYR00092.1"/>
    </source>
</evidence>
<evidence type="ECO:0000256" key="1">
    <source>
        <dbReference type="ARBA" id="ARBA00007033"/>
    </source>
</evidence>
<evidence type="ECO:0000313" key="5">
    <source>
        <dbReference type="Proteomes" id="UP000289738"/>
    </source>
</evidence>
<name>A0A444YDT7_ARAHY</name>
<dbReference type="STRING" id="3818.A0A444YDT7"/>
<dbReference type="EMBL" id="SDMP01000017">
    <property type="protein sequence ID" value="RYR00092.1"/>
    <property type="molecule type" value="Genomic_DNA"/>
</dbReference>
<keyword evidence="2" id="KW-0812">Transmembrane</keyword>
<sequence>MVTFVLPSSPSLRWQTFADVSLNRTISYVLFLRWGYNFVFTDADIMWFRDPFPRFHHDADFQIACHHFMGSSYDLENRPNGEFNFVKSNIRSIEFYKLWYSLQEVYPGYYDQDVLNFIKVDPFIIDTGLKMRFLDTNYYFDPNIVRNLISTSVKQLLNYARNDLADLLETCINRVIYLDSDLVVVDDISKL</sequence>
<keyword evidence="2" id="KW-0328">Glycosyltransferase</keyword>
<dbReference type="Proteomes" id="UP000289738">
    <property type="component" value="Chromosome B07"/>
</dbReference>
<dbReference type="InterPro" id="IPR044821">
    <property type="entry name" value="At1g28695/At4g15970-like"/>
</dbReference>
<keyword evidence="2" id="KW-0333">Golgi apparatus</keyword>